<dbReference type="PIRSF" id="PIRSF017388">
    <property type="entry name" value="Esterase_lipase"/>
    <property type="match status" value="1"/>
</dbReference>
<evidence type="ECO:0000256" key="1">
    <source>
        <dbReference type="PIRSR" id="PIRSR017388-1"/>
    </source>
</evidence>
<comment type="caution">
    <text evidence="4">The sequence shown here is derived from an EMBL/GenBank/DDBJ whole genome shotgun (WGS) entry which is preliminary data.</text>
</comment>
<evidence type="ECO:0000313" key="5">
    <source>
        <dbReference type="Proteomes" id="UP000094068"/>
    </source>
</evidence>
<gene>
    <name evidence="4" type="ORF">BCR21_00510</name>
</gene>
<feature type="binding site" evidence="2">
    <location>
        <position position="12"/>
    </location>
    <ligand>
        <name>substrate</name>
    </ligand>
</feature>
<dbReference type="InterPro" id="IPR029058">
    <property type="entry name" value="AB_hydrolase_fold"/>
</dbReference>
<feature type="active site" description="Charge relay system" evidence="1">
    <location>
        <position position="207"/>
    </location>
</feature>
<dbReference type="InterPro" id="IPR022742">
    <property type="entry name" value="Hydrolase_4"/>
</dbReference>
<dbReference type="Proteomes" id="UP000094068">
    <property type="component" value="Unassembled WGS sequence"/>
</dbReference>
<dbReference type="RefSeq" id="WP_069644573.1">
    <property type="nucleotide sequence ID" value="NZ_MIJZ01000001.1"/>
</dbReference>
<feature type="domain" description="Serine aminopeptidase S33" evidence="3">
    <location>
        <begin position="3"/>
        <end position="210"/>
    </location>
</feature>
<feature type="active site" description="Charge relay system" evidence="1">
    <location>
        <position position="178"/>
    </location>
</feature>
<name>A0A1E5GLF2_9ENTE</name>
<reference evidence="5" key="1">
    <citation type="submission" date="2016-09" db="EMBL/GenBank/DDBJ databases">
        <authorList>
            <person name="Gulvik C.A."/>
        </authorList>
    </citation>
    <scope>NUCLEOTIDE SEQUENCE [LARGE SCALE GENOMIC DNA]</scope>
    <source>
        <strain evidence="5">DSM 23328</strain>
    </source>
</reference>
<dbReference type="Gene3D" id="3.40.50.1820">
    <property type="entry name" value="alpha/beta hydrolase"/>
    <property type="match status" value="1"/>
</dbReference>
<evidence type="ECO:0000313" key="4">
    <source>
        <dbReference type="EMBL" id="OEG13507.1"/>
    </source>
</evidence>
<dbReference type="GO" id="GO:0052689">
    <property type="term" value="F:carboxylic ester hydrolase activity"/>
    <property type="evidence" value="ECO:0007669"/>
    <property type="project" value="InterPro"/>
</dbReference>
<proteinExistence type="predicted"/>
<dbReference type="OrthoDB" id="9786110at2"/>
<sequence length="229" mass="26415">MEKRAILIIHGFGGNEKEILYLHEYLKQSDLSSFWIQLTGHDGNKQNFSRATSDQWLADVNHKLDELEEQYTHITCIGFSMGGLLTIQVSERESVDQLILCSTPIYLYNAHVIIQDLVQGVVFKKQEKLDYYFSSAKTASIRSCYQFLSLLQNTKKKMKKGIPSTTDKKMLILQNRQDETTYYKSAYYLAKASKAKVSLKIYENGRHQLFLGENKNVAAEDVKKFILHK</sequence>
<dbReference type="InterPro" id="IPR012354">
    <property type="entry name" value="Esterase_lipase"/>
</dbReference>
<dbReference type="EMBL" id="MIJZ01000001">
    <property type="protein sequence ID" value="OEG13507.1"/>
    <property type="molecule type" value="Genomic_DNA"/>
</dbReference>
<keyword evidence="5" id="KW-1185">Reference proteome</keyword>
<feature type="active site" description="Nucleophile" evidence="1">
    <location>
        <position position="80"/>
    </location>
</feature>
<feature type="binding site" evidence="2">
    <location>
        <position position="81"/>
    </location>
    <ligand>
        <name>substrate</name>
    </ligand>
</feature>
<evidence type="ECO:0000259" key="3">
    <source>
        <dbReference type="Pfam" id="PF12146"/>
    </source>
</evidence>
<dbReference type="Pfam" id="PF12146">
    <property type="entry name" value="Hydrolase_4"/>
    <property type="match status" value="1"/>
</dbReference>
<dbReference type="SUPFAM" id="SSF53474">
    <property type="entry name" value="alpha/beta-Hydrolases"/>
    <property type="match status" value="1"/>
</dbReference>
<dbReference type="STRING" id="903984.BCR21_00510"/>
<dbReference type="AlphaFoldDB" id="A0A1E5GLF2"/>
<organism evidence="4 5">
    <name type="scientific">Enterococcus ureasiticus</name>
    <dbReference type="NCBI Taxonomy" id="903984"/>
    <lineage>
        <taxon>Bacteria</taxon>
        <taxon>Bacillati</taxon>
        <taxon>Bacillota</taxon>
        <taxon>Bacilli</taxon>
        <taxon>Lactobacillales</taxon>
        <taxon>Enterococcaceae</taxon>
        <taxon>Enterococcus</taxon>
    </lineage>
</organism>
<evidence type="ECO:0000256" key="2">
    <source>
        <dbReference type="PIRSR" id="PIRSR017388-2"/>
    </source>
</evidence>
<protein>
    <recommendedName>
        <fullName evidence="3">Serine aminopeptidase S33 domain-containing protein</fullName>
    </recommendedName>
</protein>
<accession>A0A1E5GLF2</accession>